<evidence type="ECO:0000313" key="6">
    <source>
        <dbReference type="EMBL" id="PVX85896.1"/>
    </source>
</evidence>
<dbReference type="Gene3D" id="3.30.410.40">
    <property type="match status" value="1"/>
</dbReference>
<keyword evidence="7" id="KW-1185">Reference proteome</keyword>
<dbReference type="PANTHER" id="PTHR11552:SF147">
    <property type="entry name" value="CHOLINE DEHYDROGENASE, MITOCHONDRIAL"/>
    <property type="match status" value="1"/>
</dbReference>
<comment type="similarity">
    <text evidence="2">Belongs to the GMC oxidoreductase family.</text>
</comment>
<feature type="domain" description="Glucose-methanol-choline oxidoreductase N-terminal" evidence="5">
    <location>
        <begin position="260"/>
        <end position="274"/>
    </location>
</feature>
<dbReference type="PIRSF" id="PIRSF000137">
    <property type="entry name" value="Alcohol_oxidase"/>
    <property type="match status" value="1"/>
</dbReference>
<dbReference type="InterPro" id="IPR007867">
    <property type="entry name" value="GMC_OxRtase_C"/>
</dbReference>
<evidence type="ECO:0000256" key="3">
    <source>
        <dbReference type="ARBA" id="ARBA00022630"/>
    </source>
</evidence>
<keyword evidence="4" id="KW-0274">FAD</keyword>
<gene>
    <name evidence="6" type="ORF">C7402_103474</name>
</gene>
<dbReference type="InterPro" id="IPR012132">
    <property type="entry name" value="GMC_OxRdtase"/>
</dbReference>
<dbReference type="EMBL" id="QEOB01000003">
    <property type="protein sequence ID" value="PVX85896.1"/>
    <property type="molecule type" value="Genomic_DNA"/>
</dbReference>
<dbReference type="PROSITE" id="PS00624">
    <property type="entry name" value="GMC_OXRED_2"/>
    <property type="match status" value="1"/>
</dbReference>
<comment type="cofactor">
    <cofactor evidence="1">
        <name>FAD</name>
        <dbReference type="ChEBI" id="CHEBI:57692"/>
    </cofactor>
</comment>
<dbReference type="Pfam" id="PF00732">
    <property type="entry name" value="GMC_oxred_N"/>
    <property type="match status" value="1"/>
</dbReference>
<proteinExistence type="inferred from homology"/>
<evidence type="ECO:0000256" key="2">
    <source>
        <dbReference type="ARBA" id="ARBA00010790"/>
    </source>
</evidence>
<dbReference type="Pfam" id="PF05199">
    <property type="entry name" value="GMC_oxred_C"/>
    <property type="match status" value="1"/>
</dbReference>
<comment type="caution">
    <text evidence="6">The sequence shown here is derived from an EMBL/GenBank/DDBJ whole genome shotgun (WGS) entry which is preliminary data.</text>
</comment>
<sequence length="562" mass="60863">MSDTFDYLIIGAGAAGSVLANRLTENGNARVALLEAGPDLVAQRVPHDIENVFPLSAFNPRYMWSDSKVHWRTAQDSPAVPLQQGRNVGGSSSIMGMWAVRGTPRDYDEWQEAGADGWGWDDVLPWFRKLENDIDFDGPLHGSTGRVPIRREKPDDWQPLARAVFKATTKAGFRHIEDMNADFGDGHCTLPISRYEAARASAGLCYLDHATRVRPNLSLLPSTEATHLLFDNGRVVGAAVRRDDGSVESVHARETIVTAGALRSPSLLLRSGIGPGDELHALGIEVRTDLPGVGHNLQNHPILFTTALLRPEGRDAPGWRPAGSTYLRWTSGIEDGPPGDLGLYIRSYLSWHALGRRLASLAPVLMRPDSRGTVRLDPDALDGAPRVEFAFASNERDLLRLVQGFELACRVFDAPEVSELCHAPFVMQDAARLMRYNTPSKFNAVRAAAAAAWMDLDPQGGMRVLQHFARLAPLASLRGSGDALLDYIRTSVTGTGHVCGTCAMGRANDRMAVTGPDGAVHGVAGLRVADASVMPRVPAGNTHIPTIMIAEKLAHAIETASR</sequence>
<evidence type="ECO:0000313" key="7">
    <source>
        <dbReference type="Proteomes" id="UP000245712"/>
    </source>
</evidence>
<dbReference type="PANTHER" id="PTHR11552">
    <property type="entry name" value="GLUCOSE-METHANOL-CHOLINE GMC OXIDOREDUCTASE"/>
    <property type="match status" value="1"/>
</dbReference>
<name>A0ABX5KSZ0_9BURK</name>
<accession>A0ABX5KSZ0</accession>
<keyword evidence="3" id="KW-0285">Flavoprotein</keyword>
<evidence type="ECO:0000256" key="4">
    <source>
        <dbReference type="ARBA" id="ARBA00022827"/>
    </source>
</evidence>
<evidence type="ECO:0000259" key="5">
    <source>
        <dbReference type="PROSITE" id="PS00624"/>
    </source>
</evidence>
<dbReference type="SUPFAM" id="SSF54373">
    <property type="entry name" value="FAD-linked reductases, C-terminal domain"/>
    <property type="match status" value="1"/>
</dbReference>
<dbReference type="SUPFAM" id="SSF51905">
    <property type="entry name" value="FAD/NAD(P)-binding domain"/>
    <property type="match status" value="1"/>
</dbReference>
<protein>
    <submittedName>
        <fullName evidence="6">5-(Hydroxymethyl)furfural/furfural oxidase</fullName>
    </submittedName>
</protein>
<dbReference type="InterPro" id="IPR000172">
    <property type="entry name" value="GMC_OxRdtase_N"/>
</dbReference>
<dbReference type="Gene3D" id="3.50.50.60">
    <property type="entry name" value="FAD/NAD(P)-binding domain"/>
    <property type="match status" value="2"/>
</dbReference>
<dbReference type="Gene3D" id="3.30.560.10">
    <property type="entry name" value="Glucose Oxidase, domain 3"/>
    <property type="match status" value="1"/>
</dbReference>
<dbReference type="RefSeq" id="WP_116610382.1">
    <property type="nucleotide sequence ID" value="NZ_QEOB01000003.1"/>
</dbReference>
<evidence type="ECO:0000256" key="1">
    <source>
        <dbReference type="ARBA" id="ARBA00001974"/>
    </source>
</evidence>
<dbReference type="Proteomes" id="UP000245712">
    <property type="component" value="Unassembled WGS sequence"/>
</dbReference>
<organism evidence="6 7">
    <name type="scientific">Paraburkholderia unamae</name>
    <dbReference type="NCBI Taxonomy" id="219649"/>
    <lineage>
        <taxon>Bacteria</taxon>
        <taxon>Pseudomonadati</taxon>
        <taxon>Pseudomonadota</taxon>
        <taxon>Betaproteobacteria</taxon>
        <taxon>Burkholderiales</taxon>
        <taxon>Burkholderiaceae</taxon>
        <taxon>Paraburkholderia</taxon>
    </lineage>
</organism>
<dbReference type="InterPro" id="IPR036188">
    <property type="entry name" value="FAD/NAD-bd_sf"/>
</dbReference>
<reference evidence="6 7" key="1">
    <citation type="submission" date="2018-05" db="EMBL/GenBank/DDBJ databases">
        <title>Genomic Encyclopedia of Type Strains, Phase IV (KMG-V): Genome sequencing to study the core and pangenomes of soil and plant-associated prokaryotes.</title>
        <authorList>
            <person name="Whitman W."/>
        </authorList>
    </citation>
    <scope>NUCLEOTIDE SEQUENCE [LARGE SCALE GENOMIC DNA]</scope>
    <source>
        <strain evidence="6 7">SCZa-39</strain>
    </source>
</reference>